<dbReference type="Pfam" id="PF08281">
    <property type="entry name" value="Sigma70_r4_2"/>
    <property type="match status" value="1"/>
</dbReference>
<dbReference type="CDD" id="cd06171">
    <property type="entry name" value="Sigma70_r4"/>
    <property type="match status" value="1"/>
</dbReference>
<evidence type="ECO:0000256" key="7">
    <source>
        <dbReference type="SAM" id="MobiDB-lite"/>
    </source>
</evidence>
<reference evidence="10 11" key="1">
    <citation type="submission" date="2020-07" db="EMBL/GenBank/DDBJ databases">
        <title>Sequencing the genomes of 1000 actinobacteria strains.</title>
        <authorList>
            <person name="Klenk H.-P."/>
        </authorList>
    </citation>
    <scope>NUCLEOTIDE SEQUENCE [LARGE SCALE GENOMIC DNA]</scope>
    <source>
        <strain evidence="10 11">DSM 26474</strain>
    </source>
</reference>
<dbReference type="InterPro" id="IPR014284">
    <property type="entry name" value="RNA_pol_sigma-70_dom"/>
</dbReference>
<feature type="region of interest" description="Disordered" evidence="7">
    <location>
        <begin position="1"/>
        <end position="24"/>
    </location>
</feature>
<evidence type="ECO:0000259" key="9">
    <source>
        <dbReference type="Pfam" id="PF08281"/>
    </source>
</evidence>
<evidence type="ECO:0000313" key="11">
    <source>
        <dbReference type="Proteomes" id="UP000549913"/>
    </source>
</evidence>
<dbReference type="InterPro" id="IPR007627">
    <property type="entry name" value="RNA_pol_sigma70_r2"/>
</dbReference>
<dbReference type="InterPro" id="IPR013325">
    <property type="entry name" value="RNA_pol_sigma_r2"/>
</dbReference>
<feature type="domain" description="RNA polymerase sigma factor 70 region 4 type 2" evidence="9">
    <location>
        <begin position="151"/>
        <end position="202"/>
    </location>
</feature>
<dbReference type="GO" id="GO:0006352">
    <property type="term" value="P:DNA-templated transcription initiation"/>
    <property type="evidence" value="ECO:0007669"/>
    <property type="project" value="InterPro"/>
</dbReference>
<keyword evidence="4 6" id="KW-0238">DNA-binding</keyword>
<dbReference type="RefSeq" id="WP_309298934.1">
    <property type="nucleotide sequence ID" value="NZ_BSEW01000001.1"/>
</dbReference>
<name>A0A852SK34_9MICO</name>
<dbReference type="InterPro" id="IPR013249">
    <property type="entry name" value="RNA_pol_sigma70_r4_t2"/>
</dbReference>
<keyword evidence="11" id="KW-1185">Reference proteome</keyword>
<gene>
    <name evidence="10" type="ORF">BJ984_001011</name>
</gene>
<accession>A0A852SK34</accession>
<dbReference type="PANTHER" id="PTHR43133">
    <property type="entry name" value="RNA POLYMERASE ECF-TYPE SIGMA FACTO"/>
    <property type="match status" value="1"/>
</dbReference>
<dbReference type="PROSITE" id="PS01063">
    <property type="entry name" value="SIGMA70_ECF"/>
    <property type="match status" value="1"/>
</dbReference>
<organism evidence="10 11">
    <name type="scientific">Herbiconiux flava</name>
    <dbReference type="NCBI Taxonomy" id="881268"/>
    <lineage>
        <taxon>Bacteria</taxon>
        <taxon>Bacillati</taxon>
        <taxon>Actinomycetota</taxon>
        <taxon>Actinomycetes</taxon>
        <taxon>Micrococcales</taxon>
        <taxon>Microbacteriaceae</taxon>
        <taxon>Herbiconiux</taxon>
    </lineage>
</organism>
<dbReference type="GO" id="GO:0016987">
    <property type="term" value="F:sigma factor activity"/>
    <property type="evidence" value="ECO:0007669"/>
    <property type="project" value="UniProtKB-KW"/>
</dbReference>
<dbReference type="SUPFAM" id="SSF88946">
    <property type="entry name" value="Sigma2 domain of RNA polymerase sigma factors"/>
    <property type="match status" value="1"/>
</dbReference>
<protein>
    <recommendedName>
        <fullName evidence="6">RNA polymerase sigma factor</fullName>
    </recommendedName>
</protein>
<feature type="domain" description="RNA polymerase sigma-70 region 2" evidence="8">
    <location>
        <begin position="55"/>
        <end position="121"/>
    </location>
</feature>
<dbReference type="Gene3D" id="1.10.1740.10">
    <property type="match status" value="1"/>
</dbReference>
<dbReference type="Gene3D" id="1.10.10.10">
    <property type="entry name" value="Winged helix-like DNA-binding domain superfamily/Winged helix DNA-binding domain"/>
    <property type="match status" value="1"/>
</dbReference>
<keyword evidence="2 6" id="KW-0805">Transcription regulation</keyword>
<evidence type="ECO:0000256" key="3">
    <source>
        <dbReference type="ARBA" id="ARBA00023082"/>
    </source>
</evidence>
<dbReference type="AlphaFoldDB" id="A0A852SK34"/>
<evidence type="ECO:0000256" key="6">
    <source>
        <dbReference type="RuleBase" id="RU000716"/>
    </source>
</evidence>
<sequence length="210" mass="23755">MFRADGDRHSEGLSPGSPGPGREADIIEHDALLTADDALLAARAVDGDVQAFAQLARRHGPLMRVYASRLLGSDGEADDVVQESFLIGWRRLADLDRPEHVRAWLMRIVSSKAIDRMRVRRSHDDIDDWDPPAPDASSPDRIVETRLQFDAMWLALNRLPPEQQRCWLLREIGGYRYQEIAEALGLPVSTVRGLLARARQSLLREMEAWR</sequence>
<keyword evidence="3 6" id="KW-0731">Sigma factor</keyword>
<keyword evidence="5 6" id="KW-0804">Transcription</keyword>
<evidence type="ECO:0000256" key="4">
    <source>
        <dbReference type="ARBA" id="ARBA00023125"/>
    </source>
</evidence>
<evidence type="ECO:0000313" key="10">
    <source>
        <dbReference type="EMBL" id="NYD69853.1"/>
    </source>
</evidence>
<dbReference type="SUPFAM" id="SSF88659">
    <property type="entry name" value="Sigma3 and sigma4 domains of RNA polymerase sigma factors"/>
    <property type="match status" value="1"/>
</dbReference>
<dbReference type="Pfam" id="PF04542">
    <property type="entry name" value="Sigma70_r2"/>
    <property type="match status" value="1"/>
</dbReference>
<dbReference type="Proteomes" id="UP000549913">
    <property type="component" value="Unassembled WGS sequence"/>
</dbReference>
<comment type="similarity">
    <text evidence="1 6">Belongs to the sigma-70 factor family. ECF subfamily.</text>
</comment>
<dbReference type="NCBIfam" id="TIGR02937">
    <property type="entry name" value="sigma70-ECF"/>
    <property type="match status" value="1"/>
</dbReference>
<dbReference type="GO" id="GO:0003677">
    <property type="term" value="F:DNA binding"/>
    <property type="evidence" value="ECO:0007669"/>
    <property type="project" value="UniProtKB-KW"/>
</dbReference>
<proteinExistence type="inferred from homology"/>
<dbReference type="InterPro" id="IPR039425">
    <property type="entry name" value="RNA_pol_sigma-70-like"/>
</dbReference>
<dbReference type="PANTHER" id="PTHR43133:SF8">
    <property type="entry name" value="RNA POLYMERASE SIGMA FACTOR HI_1459-RELATED"/>
    <property type="match status" value="1"/>
</dbReference>
<dbReference type="GO" id="GO:0006950">
    <property type="term" value="P:response to stress"/>
    <property type="evidence" value="ECO:0007669"/>
    <property type="project" value="UniProtKB-ARBA"/>
</dbReference>
<evidence type="ECO:0000256" key="2">
    <source>
        <dbReference type="ARBA" id="ARBA00023015"/>
    </source>
</evidence>
<evidence type="ECO:0000259" key="8">
    <source>
        <dbReference type="Pfam" id="PF04542"/>
    </source>
</evidence>
<dbReference type="InterPro" id="IPR000838">
    <property type="entry name" value="RNA_pol_sigma70_ECF_CS"/>
</dbReference>
<evidence type="ECO:0000256" key="5">
    <source>
        <dbReference type="ARBA" id="ARBA00023163"/>
    </source>
</evidence>
<dbReference type="InterPro" id="IPR013324">
    <property type="entry name" value="RNA_pol_sigma_r3/r4-like"/>
</dbReference>
<comment type="caution">
    <text evidence="10">The sequence shown here is derived from an EMBL/GenBank/DDBJ whole genome shotgun (WGS) entry which is preliminary data.</text>
</comment>
<dbReference type="InterPro" id="IPR036388">
    <property type="entry name" value="WH-like_DNA-bd_sf"/>
</dbReference>
<feature type="compositionally biased region" description="Basic and acidic residues" evidence="7">
    <location>
        <begin position="1"/>
        <end position="11"/>
    </location>
</feature>
<evidence type="ECO:0000256" key="1">
    <source>
        <dbReference type="ARBA" id="ARBA00010641"/>
    </source>
</evidence>
<dbReference type="EMBL" id="JACCBM010000001">
    <property type="protein sequence ID" value="NYD69853.1"/>
    <property type="molecule type" value="Genomic_DNA"/>
</dbReference>